<evidence type="ECO:0000256" key="11">
    <source>
        <dbReference type="ARBA" id="ARBA00040264"/>
    </source>
</evidence>
<keyword evidence="9 16" id="KW-0472">Membrane</keyword>
<evidence type="ECO:0000256" key="8">
    <source>
        <dbReference type="ARBA" id="ARBA00023055"/>
    </source>
</evidence>
<dbReference type="AlphaFoldDB" id="A0A498SVA2"/>
<evidence type="ECO:0000256" key="13">
    <source>
        <dbReference type="ARBA" id="ARBA00050291"/>
    </source>
</evidence>
<evidence type="ECO:0000256" key="9">
    <source>
        <dbReference type="ARBA" id="ARBA00023136"/>
    </source>
</evidence>
<dbReference type="InterPro" id="IPR018108">
    <property type="entry name" value="MCP_transmembrane"/>
</dbReference>
<comment type="subcellular location">
    <subcellularLocation>
        <location evidence="1">Membrane</location>
        <topology evidence="1">Multi-pass membrane protein</topology>
    </subcellularLocation>
</comment>
<evidence type="ECO:0000256" key="6">
    <source>
        <dbReference type="ARBA" id="ARBA00022737"/>
    </source>
</evidence>
<comment type="catalytic activity">
    <reaction evidence="15">
        <text>succinate(in) + 2-oxoglutarate(out) = succinate(out) + 2-oxoglutarate(in)</text>
        <dbReference type="Rhea" id="RHEA:71595"/>
        <dbReference type="ChEBI" id="CHEBI:16810"/>
        <dbReference type="ChEBI" id="CHEBI:30031"/>
    </reaction>
</comment>
<evidence type="ECO:0000313" key="19">
    <source>
        <dbReference type="Proteomes" id="UP000276991"/>
    </source>
</evidence>
<dbReference type="OrthoDB" id="448427at2759"/>
<evidence type="ECO:0000256" key="14">
    <source>
        <dbReference type="ARBA" id="ARBA00052538"/>
    </source>
</evidence>
<evidence type="ECO:0000256" key="1">
    <source>
        <dbReference type="ARBA" id="ARBA00004141"/>
    </source>
</evidence>
<comment type="catalytic activity">
    <reaction evidence="13">
        <text>maleate(in) + 2-oxoglutarate(out) = maleate(out) + 2-oxoglutarate(in)</text>
        <dbReference type="Rhea" id="RHEA:71599"/>
        <dbReference type="ChEBI" id="CHEBI:16810"/>
        <dbReference type="ChEBI" id="CHEBI:30780"/>
    </reaction>
</comment>
<evidence type="ECO:0000256" key="17">
    <source>
        <dbReference type="RuleBase" id="RU000488"/>
    </source>
</evidence>
<dbReference type="STRING" id="6277.A0A498SVA2"/>
<accession>A0A498SVA2</accession>
<dbReference type="Proteomes" id="UP000276991">
    <property type="component" value="Unassembled WGS sequence"/>
</dbReference>
<keyword evidence="4" id="KW-0050">Antiport</keyword>
<dbReference type="InterPro" id="IPR050391">
    <property type="entry name" value="Mito_Metabolite_Transporter"/>
</dbReference>
<feature type="repeat" description="Solcar" evidence="16">
    <location>
        <begin position="1"/>
        <end position="75"/>
    </location>
</feature>
<comment type="catalytic activity">
    <reaction evidence="10">
        <text>(S)-malate(in) + 2-oxoglutarate(out) = (S)-malate(out) + 2-oxoglutarate(in)</text>
        <dbReference type="Rhea" id="RHEA:71587"/>
        <dbReference type="ChEBI" id="CHEBI:15589"/>
        <dbReference type="ChEBI" id="CHEBI:16810"/>
    </reaction>
</comment>
<evidence type="ECO:0000256" key="12">
    <source>
        <dbReference type="ARBA" id="ARBA00050120"/>
    </source>
</evidence>
<feature type="repeat" description="Solcar" evidence="16">
    <location>
        <begin position="183"/>
        <end position="272"/>
    </location>
</feature>
<feature type="repeat" description="Solcar" evidence="16">
    <location>
        <begin position="83"/>
        <end position="174"/>
    </location>
</feature>
<protein>
    <recommendedName>
        <fullName evidence="11">Mitochondrial 2-oxoglutarate/malate carrier protein</fullName>
    </recommendedName>
</protein>
<sequence length="317" mass="35385">MGATLLVQPLDLLKNRMQLNGLGSKKESRSSLHVLKSIIANEGFFAIYSGLSAGLLRQATYTTTRLGTYTWLFEEFTKDRTTINFATKVVIGLTAGAAGSFVGTPAEVALIRMCTDGRLPREEQRRYKNVLDALIRIVREEGVFTLWRGCGPTVLRAMTVNAAQLGTYSQSKEALLSPKFFKEGMMLQLAASMISGLATTIVSMPIDIVKTRVQNMRVIDGKPEYSGILDVWSKVISNEGFFSLWKGFTPYYLRMGPHTMLTFIILEQLNAAYFKRILGVEQTRTYDMLTMLAITEPDIDLLNCSVWSADFIIIELS</sequence>
<organism evidence="18 19">
    <name type="scientific">Acanthocheilonema viteae</name>
    <name type="common">Filarial nematode worm</name>
    <name type="synonym">Dipetalonema viteae</name>
    <dbReference type="NCBI Taxonomy" id="6277"/>
    <lineage>
        <taxon>Eukaryota</taxon>
        <taxon>Metazoa</taxon>
        <taxon>Ecdysozoa</taxon>
        <taxon>Nematoda</taxon>
        <taxon>Chromadorea</taxon>
        <taxon>Rhabditida</taxon>
        <taxon>Spirurina</taxon>
        <taxon>Spiruromorpha</taxon>
        <taxon>Filarioidea</taxon>
        <taxon>Onchocercidae</taxon>
        <taxon>Acanthocheilonema</taxon>
    </lineage>
</organism>
<evidence type="ECO:0000256" key="10">
    <source>
        <dbReference type="ARBA" id="ARBA00036491"/>
    </source>
</evidence>
<evidence type="ECO:0000256" key="2">
    <source>
        <dbReference type="ARBA" id="ARBA00006375"/>
    </source>
</evidence>
<dbReference type="Gene3D" id="1.50.40.10">
    <property type="entry name" value="Mitochondrial carrier domain"/>
    <property type="match status" value="1"/>
</dbReference>
<evidence type="ECO:0000256" key="4">
    <source>
        <dbReference type="ARBA" id="ARBA00022449"/>
    </source>
</evidence>
<keyword evidence="19" id="KW-1185">Reference proteome</keyword>
<keyword evidence="8" id="KW-0445">Lipid transport</keyword>
<evidence type="ECO:0000256" key="3">
    <source>
        <dbReference type="ARBA" id="ARBA00022448"/>
    </source>
</evidence>
<proteinExistence type="inferred from homology"/>
<dbReference type="SUPFAM" id="SSF103506">
    <property type="entry name" value="Mitochondrial carrier"/>
    <property type="match status" value="1"/>
</dbReference>
<dbReference type="EMBL" id="UPTC01002220">
    <property type="protein sequence ID" value="VBB33212.1"/>
    <property type="molecule type" value="Genomic_DNA"/>
</dbReference>
<reference evidence="18 19" key="1">
    <citation type="submission" date="2018-08" db="EMBL/GenBank/DDBJ databases">
        <authorList>
            <person name="Laetsch R D."/>
            <person name="Stevens L."/>
            <person name="Kumar S."/>
            <person name="Blaxter L. M."/>
        </authorList>
    </citation>
    <scope>NUCLEOTIDE SEQUENCE [LARGE SCALE GENOMIC DNA]</scope>
</reference>
<dbReference type="Pfam" id="PF00153">
    <property type="entry name" value="Mito_carr"/>
    <property type="match status" value="3"/>
</dbReference>
<comment type="catalytic activity">
    <reaction evidence="14">
        <text>malonate(in) + 2-oxoglutarate(out) = malonate(out) + 2-oxoglutarate(in)</text>
        <dbReference type="Rhea" id="RHEA:71591"/>
        <dbReference type="ChEBI" id="CHEBI:15792"/>
        <dbReference type="ChEBI" id="CHEBI:16810"/>
    </reaction>
</comment>
<dbReference type="GO" id="GO:0016020">
    <property type="term" value="C:membrane"/>
    <property type="evidence" value="ECO:0007669"/>
    <property type="project" value="UniProtKB-SubCell"/>
</dbReference>
<dbReference type="PROSITE" id="PS50920">
    <property type="entry name" value="SOLCAR"/>
    <property type="match status" value="3"/>
</dbReference>
<evidence type="ECO:0000256" key="5">
    <source>
        <dbReference type="ARBA" id="ARBA00022692"/>
    </source>
</evidence>
<dbReference type="GO" id="GO:0006869">
    <property type="term" value="P:lipid transport"/>
    <property type="evidence" value="ECO:0007669"/>
    <property type="project" value="UniProtKB-KW"/>
</dbReference>
<keyword evidence="6" id="KW-0677">Repeat</keyword>
<evidence type="ECO:0000256" key="15">
    <source>
        <dbReference type="ARBA" id="ARBA00052710"/>
    </source>
</evidence>
<evidence type="ECO:0000256" key="16">
    <source>
        <dbReference type="PROSITE-ProRule" id="PRU00282"/>
    </source>
</evidence>
<evidence type="ECO:0000313" key="18">
    <source>
        <dbReference type="EMBL" id="VBB33212.1"/>
    </source>
</evidence>
<dbReference type="GO" id="GO:0015297">
    <property type="term" value="F:antiporter activity"/>
    <property type="evidence" value="ECO:0007669"/>
    <property type="project" value="UniProtKB-KW"/>
</dbReference>
<dbReference type="FunFam" id="1.50.40.10:FF:000013">
    <property type="entry name" value="Mitochondrial 2-oxoglutarate/malate carrier protein-like protein"/>
    <property type="match status" value="1"/>
</dbReference>
<comment type="catalytic activity">
    <reaction evidence="12">
        <text>oxaloacetate(in) + 2-oxoglutarate(out) = oxaloacetate(out) + 2-oxoglutarate(in)</text>
        <dbReference type="Rhea" id="RHEA:71603"/>
        <dbReference type="ChEBI" id="CHEBI:16452"/>
        <dbReference type="ChEBI" id="CHEBI:16810"/>
    </reaction>
</comment>
<evidence type="ECO:0000256" key="7">
    <source>
        <dbReference type="ARBA" id="ARBA00022989"/>
    </source>
</evidence>
<dbReference type="PANTHER" id="PTHR45618">
    <property type="entry name" value="MITOCHONDRIAL DICARBOXYLATE CARRIER-RELATED"/>
    <property type="match status" value="1"/>
</dbReference>
<gene>
    <name evidence="18" type="ORF">NAV_LOCUS8003</name>
</gene>
<comment type="similarity">
    <text evidence="2 17">Belongs to the mitochondrial carrier (TC 2.A.29) family.</text>
</comment>
<keyword evidence="3 17" id="KW-0813">Transport</keyword>
<dbReference type="InterPro" id="IPR023395">
    <property type="entry name" value="MCP_dom_sf"/>
</dbReference>
<keyword evidence="7" id="KW-1133">Transmembrane helix</keyword>
<keyword evidence="5 16" id="KW-0812">Transmembrane</keyword>
<name>A0A498SVA2_ACAVI</name>